<evidence type="ECO:0000256" key="3">
    <source>
        <dbReference type="ARBA" id="ARBA00022801"/>
    </source>
</evidence>
<evidence type="ECO:0000256" key="2">
    <source>
        <dbReference type="ARBA" id="ARBA00022723"/>
    </source>
</evidence>
<dbReference type="EMBL" id="GG662665">
    <property type="protein sequence ID" value="EAR85459.4"/>
    <property type="molecule type" value="Genomic_DNA"/>
</dbReference>
<dbReference type="InterPro" id="IPR036457">
    <property type="entry name" value="PPM-type-like_dom_sf"/>
</dbReference>
<evidence type="ECO:0000256" key="5">
    <source>
        <dbReference type="ARBA" id="ARBA00023136"/>
    </source>
</evidence>
<keyword evidence="5" id="KW-0472">Membrane</keyword>
<dbReference type="InterPro" id="IPR015655">
    <property type="entry name" value="PP2C"/>
</dbReference>
<keyword evidence="3 6" id="KW-0378">Hydrolase</keyword>
<dbReference type="STRING" id="312017.I7MD42"/>
<dbReference type="CDD" id="cd00143">
    <property type="entry name" value="PP2Cc"/>
    <property type="match status" value="1"/>
</dbReference>
<feature type="domain" description="PPM-type phosphatase" evidence="8">
    <location>
        <begin position="160"/>
        <end position="415"/>
    </location>
</feature>
<dbReference type="SMART" id="SM00331">
    <property type="entry name" value="PP2C_SIG"/>
    <property type="match status" value="1"/>
</dbReference>
<dbReference type="Gene3D" id="3.60.40.10">
    <property type="entry name" value="PPM-type phosphatase domain"/>
    <property type="match status" value="1"/>
</dbReference>
<dbReference type="GeneID" id="7830639"/>
<evidence type="ECO:0000259" key="8">
    <source>
        <dbReference type="PROSITE" id="PS51746"/>
    </source>
</evidence>
<dbReference type="PROSITE" id="PS51746">
    <property type="entry name" value="PPM_2"/>
    <property type="match status" value="1"/>
</dbReference>
<dbReference type="eggNOG" id="KOG0697">
    <property type="taxonomic scope" value="Eukaryota"/>
</dbReference>
<reference evidence="10" key="1">
    <citation type="journal article" date="2006" name="PLoS Biol.">
        <title>Macronuclear genome sequence of the ciliate Tetrahymena thermophila, a model eukaryote.</title>
        <authorList>
            <person name="Eisen J.A."/>
            <person name="Coyne R.S."/>
            <person name="Wu M."/>
            <person name="Wu D."/>
            <person name="Thiagarajan M."/>
            <person name="Wortman J.R."/>
            <person name="Badger J.H."/>
            <person name="Ren Q."/>
            <person name="Amedeo P."/>
            <person name="Jones K.M."/>
            <person name="Tallon L.J."/>
            <person name="Delcher A.L."/>
            <person name="Salzberg S.L."/>
            <person name="Silva J.C."/>
            <person name="Haas B.J."/>
            <person name="Majoros W.H."/>
            <person name="Farzad M."/>
            <person name="Carlton J.M."/>
            <person name="Smith R.K. Jr."/>
            <person name="Garg J."/>
            <person name="Pearlman R.E."/>
            <person name="Karrer K.M."/>
            <person name="Sun L."/>
            <person name="Manning G."/>
            <person name="Elde N.C."/>
            <person name="Turkewitz A.P."/>
            <person name="Asai D.J."/>
            <person name="Wilkes D.E."/>
            <person name="Wang Y."/>
            <person name="Cai H."/>
            <person name="Collins K."/>
            <person name="Stewart B.A."/>
            <person name="Lee S.R."/>
            <person name="Wilamowska K."/>
            <person name="Weinberg Z."/>
            <person name="Ruzzo W.L."/>
            <person name="Wloga D."/>
            <person name="Gaertig J."/>
            <person name="Frankel J."/>
            <person name="Tsao C.-C."/>
            <person name="Gorovsky M.A."/>
            <person name="Keeling P.J."/>
            <person name="Waller R.F."/>
            <person name="Patron N.J."/>
            <person name="Cherry J.M."/>
            <person name="Stover N.A."/>
            <person name="Krieger C.J."/>
            <person name="del Toro C."/>
            <person name="Ryder H.F."/>
            <person name="Williamson S.C."/>
            <person name="Barbeau R.A."/>
            <person name="Hamilton E.P."/>
            <person name="Orias E."/>
        </authorList>
    </citation>
    <scope>NUCLEOTIDE SEQUENCE [LARGE SCALE GENOMIC DNA]</scope>
    <source>
        <strain evidence="10">SB210</strain>
    </source>
</reference>
<evidence type="ECO:0000313" key="9">
    <source>
        <dbReference type="EMBL" id="EAR85459.4"/>
    </source>
</evidence>
<dbReference type="OrthoDB" id="10264738at2759"/>
<organism evidence="9 10">
    <name type="scientific">Tetrahymena thermophila (strain SB210)</name>
    <dbReference type="NCBI Taxonomy" id="312017"/>
    <lineage>
        <taxon>Eukaryota</taxon>
        <taxon>Sar</taxon>
        <taxon>Alveolata</taxon>
        <taxon>Ciliophora</taxon>
        <taxon>Intramacronucleata</taxon>
        <taxon>Oligohymenophorea</taxon>
        <taxon>Hymenostomatida</taxon>
        <taxon>Tetrahymenina</taxon>
        <taxon>Tetrahymenidae</taxon>
        <taxon>Tetrahymena</taxon>
    </lineage>
</organism>
<dbReference type="Proteomes" id="UP000009168">
    <property type="component" value="Unassembled WGS sequence"/>
</dbReference>
<dbReference type="PANTHER" id="PTHR13832">
    <property type="entry name" value="PROTEIN PHOSPHATASE 2C"/>
    <property type="match status" value="1"/>
</dbReference>
<name>I7MD42_TETTS</name>
<dbReference type="Pfam" id="PF00481">
    <property type="entry name" value="PP2C"/>
    <property type="match status" value="1"/>
</dbReference>
<feature type="region of interest" description="Disordered" evidence="7">
    <location>
        <begin position="1"/>
        <end position="27"/>
    </location>
</feature>
<evidence type="ECO:0000256" key="1">
    <source>
        <dbReference type="ARBA" id="ARBA00004170"/>
    </source>
</evidence>
<dbReference type="PANTHER" id="PTHR13832:SF668">
    <property type="entry name" value="PROTEIN PHOSPHATASE 2C 39-RELATED"/>
    <property type="match status" value="1"/>
</dbReference>
<dbReference type="GO" id="GO:0046872">
    <property type="term" value="F:metal ion binding"/>
    <property type="evidence" value="ECO:0007669"/>
    <property type="project" value="UniProtKB-KW"/>
</dbReference>
<evidence type="ECO:0000256" key="7">
    <source>
        <dbReference type="SAM" id="MobiDB-lite"/>
    </source>
</evidence>
<dbReference type="SMART" id="SM00332">
    <property type="entry name" value="PP2Cc"/>
    <property type="match status" value="1"/>
</dbReference>
<evidence type="ECO:0000256" key="6">
    <source>
        <dbReference type="RuleBase" id="RU003465"/>
    </source>
</evidence>
<dbReference type="GO" id="GO:0016020">
    <property type="term" value="C:membrane"/>
    <property type="evidence" value="ECO:0007669"/>
    <property type="project" value="UniProtKB-SubCell"/>
</dbReference>
<dbReference type="RefSeq" id="XP_001033122.4">
    <property type="nucleotide sequence ID" value="XM_001033122.4"/>
</dbReference>
<dbReference type="AlphaFoldDB" id="I7MD42"/>
<keyword evidence="4 6" id="KW-0904">Protein phosphatase</keyword>
<sequence length="628" mass="72060">MDDHRRHHQMIDEGGNEANDQCMKTEESNGTPVFNYCIENKNDNFFPSIPPQSNQATSDNTYQFQKPAISSIPSNKSNKKGGNFTFDMIPLKEQSQQNENIPQNFQPLPSPPKQKIKQKFELFLDISHYEKQEKEIPLQTDGNSQKKKQDVFDFQDVHEYTGFCDVAMKKCSRDDQQDRFSAISPLDPVENDDAFFAVYDGHGTSYIAEQVKNNLHQKIKENKNYPQNIIMAVKQSFEQIDKEICNSQESNSIQKGGTTALCCLIKGDTIYIINCGDSLSVLFTYQNETELLNKLHKPSNENEKIMLNQKNAIYTEQRVSGTLSVTRAIGDHEHKQFITSEPEIFQYTINENQKYLFLGTDGFWDIISYKDKLPELLQKRNDQNIQNLSTYLVEEASNTVTTTKKDNMTLLAIDLNYYYRQNNEAKENQSMQAMQESNCIKKSKQIQINTINTEISSYFFQAKSPCSVGRSTEKRNTIGSSVSQKSYQQQELKTCHKIQQKRAFFASENTDEEQLSKSEDMGKLDSIIQSQKEIHGVEQNGNLISQSVTSMTDINIQCKNEQPQQNQQSFNLQNSSNMEISPVINTTPNSSQKKFSFQFPISNNNSSNNQVPSRQMVIDNKQNTFFQF</sequence>
<protein>
    <submittedName>
        <fullName evidence="9">Protein phosphatase 2C containing protein</fullName>
    </submittedName>
</protein>
<dbReference type="InterPro" id="IPR001932">
    <property type="entry name" value="PPM-type_phosphatase-like_dom"/>
</dbReference>
<accession>I7MD42</accession>
<gene>
    <name evidence="9" type="ORF">TTHERM_00442090</name>
</gene>
<comment type="similarity">
    <text evidence="6">Belongs to the PP2C family.</text>
</comment>
<evidence type="ECO:0000313" key="10">
    <source>
        <dbReference type="Proteomes" id="UP000009168"/>
    </source>
</evidence>
<dbReference type="KEGG" id="tet:TTHERM_00442090"/>
<dbReference type="InterPro" id="IPR000222">
    <property type="entry name" value="PP2C_BS"/>
</dbReference>
<dbReference type="SUPFAM" id="SSF81606">
    <property type="entry name" value="PP2C-like"/>
    <property type="match status" value="1"/>
</dbReference>
<dbReference type="PROSITE" id="PS01032">
    <property type="entry name" value="PPM_1"/>
    <property type="match status" value="1"/>
</dbReference>
<dbReference type="InParanoid" id="I7MD42"/>
<proteinExistence type="inferred from homology"/>
<keyword evidence="10" id="KW-1185">Reference proteome</keyword>
<comment type="subcellular location">
    <subcellularLocation>
        <location evidence="1">Membrane</location>
        <topology evidence="1">Peripheral membrane protein</topology>
    </subcellularLocation>
</comment>
<keyword evidence="2" id="KW-0479">Metal-binding</keyword>
<dbReference type="GO" id="GO:0004722">
    <property type="term" value="F:protein serine/threonine phosphatase activity"/>
    <property type="evidence" value="ECO:0007669"/>
    <property type="project" value="InterPro"/>
</dbReference>
<evidence type="ECO:0000256" key="4">
    <source>
        <dbReference type="ARBA" id="ARBA00022912"/>
    </source>
</evidence>